<gene>
    <name evidence="2" type="ORF">SAMN04488518_115122</name>
</gene>
<dbReference type="Proteomes" id="UP000199598">
    <property type="component" value="Unassembled WGS sequence"/>
</dbReference>
<evidence type="ECO:0000313" key="2">
    <source>
        <dbReference type="EMBL" id="SFL06271.1"/>
    </source>
</evidence>
<comment type="caution">
    <text evidence="2">The sequence shown here is derived from an EMBL/GenBank/DDBJ whole genome shotgun (WGS) entry which is preliminary data.</text>
</comment>
<keyword evidence="1" id="KW-0812">Transmembrane</keyword>
<name>A0A1I4EQ48_9HYPH</name>
<keyword evidence="3" id="KW-1185">Reference proteome</keyword>
<reference evidence="2 3" key="1">
    <citation type="submission" date="2016-10" db="EMBL/GenBank/DDBJ databases">
        <authorList>
            <person name="Varghese N."/>
            <person name="Submissions S."/>
        </authorList>
    </citation>
    <scope>NUCLEOTIDE SEQUENCE [LARGE SCALE GENOMIC DNA]</scope>
    <source>
        <strain evidence="2 3">DSM 16392</strain>
    </source>
</reference>
<dbReference type="EMBL" id="FOSK01000015">
    <property type="protein sequence ID" value="SFL06271.1"/>
    <property type="molecule type" value="Genomic_DNA"/>
</dbReference>
<keyword evidence="1" id="KW-1133">Transmembrane helix</keyword>
<accession>A0A1I4EQ48</accession>
<feature type="transmembrane region" description="Helical" evidence="1">
    <location>
        <begin position="34"/>
        <end position="60"/>
    </location>
</feature>
<evidence type="ECO:0000256" key="1">
    <source>
        <dbReference type="SAM" id="Phobius"/>
    </source>
</evidence>
<sequence>MAPFLLVKAVLAFLSKLTQRRAEVLRKSGGSVPLLWLCVVFKGIIVHPLIFHAVWVYVILRVGRIS</sequence>
<evidence type="ECO:0000313" key="3">
    <source>
        <dbReference type="Proteomes" id="UP000199598"/>
    </source>
</evidence>
<organism evidence="2 3">
    <name type="scientific">Pseudovibrio ascidiaceicola</name>
    <dbReference type="NCBI Taxonomy" id="285279"/>
    <lineage>
        <taxon>Bacteria</taxon>
        <taxon>Pseudomonadati</taxon>
        <taxon>Pseudomonadota</taxon>
        <taxon>Alphaproteobacteria</taxon>
        <taxon>Hyphomicrobiales</taxon>
        <taxon>Stappiaceae</taxon>
        <taxon>Pseudovibrio</taxon>
    </lineage>
</organism>
<protein>
    <submittedName>
        <fullName evidence="2">Uncharacterized protein</fullName>
    </submittedName>
</protein>
<keyword evidence="1" id="KW-0472">Membrane</keyword>
<proteinExistence type="predicted"/>